<evidence type="ECO:0000259" key="9">
    <source>
        <dbReference type="PROSITE" id="PS50198"/>
    </source>
</evidence>
<evidence type="ECO:0000256" key="6">
    <source>
        <dbReference type="SAM" id="Coils"/>
    </source>
</evidence>
<dbReference type="InterPro" id="IPR051370">
    <property type="entry name" value="PPIase_Pin1"/>
</dbReference>
<comment type="caution">
    <text evidence="10">The sequence shown here is derived from an EMBL/GenBank/DDBJ whole genome shotgun (WGS) entry which is preliminary data.</text>
</comment>
<dbReference type="Pfam" id="PF00397">
    <property type="entry name" value="WW"/>
    <property type="match status" value="1"/>
</dbReference>
<evidence type="ECO:0000256" key="1">
    <source>
        <dbReference type="ARBA" id="ARBA00000971"/>
    </source>
</evidence>
<dbReference type="PANTHER" id="PTHR10657">
    <property type="entry name" value="PEPTIDYL-PROLYL CIS-TRANS ISOMERASE"/>
    <property type="match status" value="1"/>
</dbReference>
<dbReference type="GO" id="GO:0003755">
    <property type="term" value="F:peptidyl-prolyl cis-trans isomerase activity"/>
    <property type="evidence" value="ECO:0007669"/>
    <property type="project" value="UniProtKB-UniRule"/>
</dbReference>
<dbReference type="FunFam" id="2.20.70.10:FF:000085">
    <property type="entry name" value="Peptidyl-prolyl cis-trans isomerase"/>
    <property type="match status" value="1"/>
</dbReference>
<dbReference type="Pfam" id="PF00639">
    <property type="entry name" value="Rotamase"/>
    <property type="match status" value="1"/>
</dbReference>
<sequence length="167" mass="19062">MSSSQDETLPEGWEARKSRSTGMTYYLNKHTKKSQWDKPDGPAPLVDDEEDDIGVLKQVQCSHILVKHAGSRRPSSWREEEITRSKDEAMDIVKEYRQKIVNKEATFEELARTYSDCSSAKRDGDLGFFKRGQMQKPFEDVSFSLKIGQLSHPVETQSGVHIILRTA</sequence>
<evidence type="ECO:0000313" key="10">
    <source>
        <dbReference type="EMBL" id="KAL0852010.1"/>
    </source>
</evidence>
<evidence type="ECO:0000256" key="5">
    <source>
        <dbReference type="RuleBase" id="RU363014"/>
    </source>
</evidence>
<dbReference type="FunFam" id="3.10.50.40:FF:000010">
    <property type="entry name" value="Peptidyl-prolyl cis-trans isomerase Pin1"/>
    <property type="match status" value="1"/>
</dbReference>
<dbReference type="InterPro" id="IPR036020">
    <property type="entry name" value="WW_dom_sf"/>
</dbReference>
<dbReference type="PROSITE" id="PS01159">
    <property type="entry name" value="WW_DOMAIN_1"/>
    <property type="match status" value="1"/>
</dbReference>
<feature type="region of interest" description="Disordered" evidence="7">
    <location>
        <begin position="29"/>
        <end position="48"/>
    </location>
</feature>
<dbReference type="InterPro" id="IPR001202">
    <property type="entry name" value="WW_dom"/>
</dbReference>
<dbReference type="PANTHER" id="PTHR10657:SF4">
    <property type="entry name" value="PEPTIDYL-PROLYL CIS-TRANS ISOMERASE-RELATED"/>
    <property type="match status" value="1"/>
</dbReference>
<dbReference type="EC" id="5.2.1.8" evidence="5"/>
<evidence type="ECO:0000256" key="7">
    <source>
        <dbReference type="SAM" id="MobiDB-lite"/>
    </source>
</evidence>
<dbReference type="InterPro" id="IPR000297">
    <property type="entry name" value="PPIase_PpiC"/>
</dbReference>
<evidence type="ECO:0000256" key="2">
    <source>
        <dbReference type="ARBA" id="ARBA00023110"/>
    </source>
</evidence>
<dbReference type="Gene3D" id="2.20.70.10">
    <property type="match status" value="1"/>
</dbReference>
<reference evidence="12 13" key="1">
    <citation type="submission" date="2024-06" db="EMBL/GenBank/DDBJ databases">
        <title>A chromosome-level genome assembly of beet webworm, Loxostege sticticalis.</title>
        <authorList>
            <person name="Zhang Y."/>
        </authorList>
    </citation>
    <scope>NUCLEOTIDE SEQUENCE [LARGE SCALE GENOMIC DNA]</scope>
    <source>
        <strain evidence="11">AQ026</strain>
        <strain evidence="10">AQ028</strain>
        <tissue evidence="10">Male pupae</tissue>
        <tissue evidence="11">Whole body</tissue>
    </source>
</reference>
<organism evidence="10 13">
    <name type="scientific">Loxostege sticticalis</name>
    <name type="common">Beet webworm moth</name>
    <dbReference type="NCBI Taxonomy" id="481309"/>
    <lineage>
        <taxon>Eukaryota</taxon>
        <taxon>Metazoa</taxon>
        <taxon>Ecdysozoa</taxon>
        <taxon>Arthropoda</taxon>
        <taxon>Hexapoda</taxon>
        <taxon>Insecta</taxon>
        <taxon>Pterygota</taxon>
        <taxon>Neoptera</taxon>
        <taxon>Endopterygota</taxon>
        <taxon>Lepidoptera</taxon>
        <taxon>Glossata</taxon>
        <taxon>Ditrysia</taxon>
        <taxon>Pyraloidea</taxon>
        <taxon>Crambidae</taxon>
        <taxon>Pyraustinae</taxon>
        <taxon>Loxostege</taxon>
    </lineage>
</organism>
<feature type="domain" description="PpiC" evidence="9">
    <location>
        <begin position="56"/>
        <end position="167"/>
    </location>
</feature>
<keyword evidence="2 4" id="KW-0697">Rotamase</keyword>
<gene>
    <name evidence="11" type="ORF">ABMA27_000267</name>
    <name evidence="10" type="ORF">ABMA28_000277</name>
</gene>
<dbReference type="SUPFAM" id="SSF51045">
    <property type="entry name" value="WW domain"/>
    <property type="match status" value="1"/>
</dbReference>
<dbReference type="InterPro" id="IPR046357">
    <property type="entry name" value="PPIase_dom_sf"/>
</dbReference>
<dbReference type="EMBL" id="JBEUOH010000001">
    <property type="protein sequence ID" value="KAL0902383.1"/>
    <property type="molecule type" value="Genomic_DNA"/>
</dbReference>
<keyword evidence="12" id="KW-1185">Reference proteome</keyword>
<keyword evidence="3 4" id="KW-0413">Isomerase</keyword>
<dbReference type="Proteomes" id="UP001549920">
    <property type="component" value="Unassembled WGS sequence"/>
</dbReference>
<evidence type="ECO:0000259" key="8">
    <source>
        <dbReference type="PROSITE" id="PS50020"/>
    </source>
</evidence>
<name>A0ABD0TS42_LOXSC</name>
<dbReference type="PROSITE" id="PS50198">
    <property type="entry name" value="PPIC_PPIASE_2"/>
    <property type="match status" value="1"/>
</dbReference>
<dbReference type="EMBL" id="JBEDNZ010000001">
    <property type="protein sequence ID" value="KAL0852010.1"/>
    <property type="molecule type" value="Genomic_DNA"/>
</dbReference>
<dbReference type="Proteomes" id="UP001549921">
    <property type="component" value="Unassembled WGS sequence"/>
</dbReference>
<feature type="coiled-coil region" evidence="6">
    <location>
        <begin position="86"/>
        <end position="113"/>
    </location>
</feature>
<comment type="catalytic activity">
    <reaction evidence="1 5">
        <text>[protein]-peptidylproline (omega=180) = [protein]-peptidylproline (omega=0)</text>
        <dbReference type="Rhea" id="RHEA:16237"/>
        <dbReference type="Rhea" id="RHEA-COMP:10747"/>
        <dbReference type="Rhea" id="RHEA-COMP:10748"/>
        <dbReference type="ChEBI" id="CHEBI:83833"/>
        <dbReference type="ChEBI" id="CHEBI:83834"/>
        <dbReference type="EC" id="5.2.1.8"/>
    </reaction>
</comment>
<accession>A0ABD0TS42</accession>
<dbReference type="CDD" id="cd00201">
    <property type="entry name" value="WW"/>
    <property type="match status" value="1"/>
</dbReference>
<evidence type="ECO:0000256" key="3">
    <source>
        <dbReference type="ARBA" id="ARBA00023235"/>
    </source>
</evidence>
<evidence type="ECO:0000313" key="13">
    <source>
        <dbReference type="Proteomes" id="UP001549921"/>
    </source>
</evidence>
<evidence type="ECO:0000313" key="12">
    <source>
        <dbReference type="Proteomes" id="UP001549920"/>
    </source>
</evidence>
<evidence type="ECO:0000256" key="4">
    <source>
        <dbReference type="PROSITE-ProRule" id="PRU00278"/>
    </source>
</evidence>
<keyword evidence="6" id="KW-0175">Coiled coil</keyword>
<protein>
    <recommendedName>
        <fullName evidence="5">Peptidyl-prolyl cis-trans isomerase</fullName>
        <ecNumber evidence="5">5.2.1.8</ecNumber>
    </recommendedName>
</protein>
<dbReference type="SMART" id="SM00456">
    <property type="entry name" value="WW"/>
    <property type="match status" value="1"/>
</dbReference>
<dbReference type="PROSITE" id="PS50020">
    <property type="entry name" value="WW_DOMAIN_2"/>
    <property type="match status" value="1"/>
</dbReference>
<feature type="domain" description="WW" evidence="8">
    <location>
        <begin position="7"/>
        <end position="41"/>
    </location>
</feature>
<evidence type="ECO:0000313" key="11">
    <source>
        <dbReference type="EMBL" id="KAL0902383.1"/>
    </source>
</evidence>
<dbReference type="GO" id="GO:0060255">
    <property type="term" value="P:regulation of macromolecule metabolic process"/>
    <property type="evidence" value="ECO:0007669"/>
    <property type="project" value="UniProtKB-ARBA"/>
</dbReference>
<proteinExistence type="predicted"/>
<dbReference type="SUPFAM" id="SSF54534">
    <property type="entry name" value="FKBP-like"/>
    <property type="match status" value="1"/>
</dbReference>
<dbReference type="Gene3D" id="3.10.50.40">
    <property type="match status" value="1"/>
</dbReference>
<dbReference type="GO" id="GO:0080090">
    <property type="term" value="P:regulation of primary metabolic process"/>
    <property type="evidence" value="ECO:0007669"/>
    <property type="project" value="UniProtKB-ARBA"/>
</dbReference>
<dbReference type="AlphaFoldDB" id="A0ABD0TS42"/>